<proteinExistence type="predicted"/>
<accession>A0A815N4Y1</accession>
<dbReference type="Pfam" id="PF18139">
    <property type="entry name" value="LSDAT_euk"/>
    <property type="match status" value="1"/>
</dbReference>
<organism evidence="6 7">
    <name type="scientific">Rotaria sordida</name>
    <dbReference type="NCBI Taxonomy" id="392033"/>
    <lineage>
        <taxon>Eukaryota</taxon>
        <taxon>Metazoa</taxon>
        <taxon>Spiralia</taxon>
        <taxon>Gnathifera</taxon>
        <taxon>Rotifera</taxon>
        <taxon>Eurotatoria</taxon>
        <taxon>Bdelloidea</taxon>
        <taxon>Philodinida</taxon>
        <taxon>Philodinidae</taxon>
        <taxon>Rotaria</taxon>
    </lineage>
</organism>
<name>A0A815N4Y1_9BILA</name>
<feature type="region of interest" description="Disordered" evidence="4">
    <location>
        <begin position="484"/>
        <end position="536"/>
    </location>
</feature>
<feature type="repeat" description="TPR" evidence="3">
    <location>
        <begin position="862"/>
        <end position="895"/>
    </location>
</feature>
<evidence type="ECO:0000313" key="6">
    <source>
        <dbReference type="EMBL" id="CAF1429282.1"/>
    </source>
</evidence>
<keyword evidence="2 3" id="KW-0802">TPR repeat</keyword>
<feature type="compositionally biased region" description="Polar residues" evidence="4">
    <location>
        <begin position="524"/>
        <end position="536"/>
    </location>
</feature>
<dbReference type="InterPro" id="IPR019734">
    <property type="entry name" value="TPR_rpt"/>
</dbReference>
<evidence type="ECO:0000256" key="4">
    <source>
        <dbReference type="SAM" id="MobiDB-lite"/>
    </source>
</evidence>
<dbReference type="SMART" id="SM00028">
    <property type="entry name" value="TPR"/>
    <property type="match status" value="5"/>
</dbReference>
<dbReference type="SUPFAM" id="SSF48452">
    <property type="entry name" value="TPR-like"/>
    <property type="match status" value="1"/>
</dbReference>
<dbReference type="PANTHER" id="PTHR45641">
    <property type="entry name" value="TETRATRICOPEPTIDE REPEAT PROTEIN (AFU_ORTHOLOGUE AFUA_6G03870)"/>
    <property type="match status" value="1"/>
</dbReference>
<feature type="repeat" description="TPR" evidence="3">
    <location>
        <begin position="820"/>
        <end position="853"/>
    </location>
</feature>
<dbReference type="PROSITE" id="PS50005">
    <property type="entry name" value="TPR"/>
    <property type="match status" value="2"/>
</dbReference>
<dbReference type="Gene3D" id="1.25.40.10">
    <property type="entry name" value="Tetratricopeptide repeat domain"/>
    <property type="match status" value="2"/>
</dbReference>
<evidence type="ECO:0000259" key="5">
    <source>
        <dbReference type="Pfam" id="PF18139"/>
    </source>
</evidence>
<feature type="region of interest" description="Disordered" evidence="4">
    <location>
        <begin position="349"/>
        <end position="390"/>
    </location>
</feature>
<dbReference type="PANTHER" id="PTHR45641:SF19">
    <property type="entry name" value="NEPHROCYSTIN-3"/>
    <property type="match status" value="1"/>
</dbReference>
<reference evidence="6" key="1">
    <citation type="submission" date="2021-02" db="EMBL/GenBank/DDBJ databases">
        <authorList>
            <person name="Nowell W R."/>
        </authorList>
    </citation>
    <scope>NUCLEOTIDE SEQUENCE</scope>
</reference>
<feature type="region of interest" description="Disordered" evidence="4">
    <location>
        <begin position="1"/>
        <end position="57"/>
    </location>
</feature>
<evidence type="ECO:0000313" key="7">
    <source>
        <dbReference type="Proteomes" id="UP000663864"/>
    </source>
</evidence>
<dbReference type="Gene3D" id="3.90.176.10">
    <property type="entry name" value="Toxin ADP-ribosyltransferase, Chain A, domain 1"/>
    <property type="match status" value="1"/>
</dbReference>
<feature type="compositionally biased region" description="Polar residues" evidence="4">
    <location>
        <begin position="1"/>
        <end position="12"/>
    </location>
</feature>
<dbReference type="InterPro" id="IPR041491">
    <property type="entry name" value="TRPM_SLOG"/>
</dbReference>
<sequence>MSPYTDMQQQENKPIERKQDKPHDRSSVTSEVSTSRCRRTSSESFAQFTENDDDEPLVGKQTEELSSAAQIVHFMRRAWKLPVPDDNFKEGDRQWKAKFVDRLRADLILPMRAQIEQESRKVTQQGQTDMIPIVQILIEGGVSSILTVCESIEAKTPVIVIDDDDNLSRPLPLDKSANTTTSSNPSTGNKVVPVAFDVADQNQNHHSNSNEISINITQWNYCKTYLNRDLKADLRQKQMEQTDVSGKNSDNPITDNYGIIDHFRKKDSFLHGMAVFNRMDVIRRGGCVTEIKINFIQSSRDKQFPKVFLYIVSPGKDQNEFTIIYRHEISDEIIGAPIISRQLTSSTVPTERQNIASNNDNITSVSSSTRPTDSNAHTSSKVAGKPTKLTTETTDASVNGIIQTLKIQEPTLYVQAGQYLAIGFGRSSTRLCRVKGNDSYYITRSSADTVVQSGKPVRYMGAENSLIHRRNVDIIQPSEPENLELGESRANAPTVPVYDNADASRQRNSPATTATEISGKPRSKITNHQPIPSHQLLQNQRYIIGKVERSHVVPHMQLRRQAREIRDNEDEETIPNNYRQLSTDDYVMPVIWLDNEVRDSEENLKMQDELNVVTPSLKVFNNIEDCEDYIRKLATTDKKDVALAFVEHQQQNLSEDCQLVLFEIKIDPCLKTLPYANISELSALRGEKEVLFVPGTIFKIQNVHKDKNSDNIDIIQLELCSEEDPELCEIILHWTKQIETETNETSLGWLIMQTGHLDKAAKFYETLYKRLPHNDPLIVDCYYGLGNCNQNAGHYNEAIALHTDALKIAEEVRNDEKWFAKGYSSLADDYFLNNEMEKALESYQKALPIYISKYGEKHPDTVKCHTNLGKVYENMEEYELAEKSYQTAFNLTKSSKSKKDPFDLATSSINLARIFYLGRKFSEALPFYTKPLEVYQKKMRPNDPRIGKLHEDIGDVYRKWKKFHTAAISYHRAAEVYYYSYPQDDEHNRRIRKAIGYCNKKLRRVLFNYFCFYIFFYM</sequence>
<evidence type="ECO:0000256" key="2">
    <source>
        <dbReference type="ARBA" id="ARBA00022803"/>
    </source>
</evidence>
<evidence type="ECO:0000256" key="3">
    <source>
        <dbReference type="PROSITE-ProRule" id="PRU00339"/>
    </source>
</evidence>
<keyword evidence="1" id="KW-0677">Repeat</keyword>
<dbReference type="AlphaFoldDB" id="A0A815N4Y1"/>
<dbReference type="EMBL" id="CAJNOT010004365">
    <property type="protein sequence ID" value="CAF1429282.1"/>
    <property type="molecule type" value="Genomic_DNA"/>
</dbReference>
<feature type="compositionally biased region" description="Basic and acidic residues" evidence="4">
    <location>
        <begin position="13"/>
        <end position="26"/>
    </location>
</feature>
<feature type="compositionally biased region" description="Polar residues" evidence="4">
    <location>
        <begin position="506"/>
        <end position="516"/>
    </location>
</feature>
<feature type="compositionally biased region" description="Polar residues" evidence="4">
    <location>
        <begin position="349"/>
        <end position="381"/>
    </location>
</feature>
<dbReference type="Pfam" id="PF13424">
    <property type="entry name" value="TPR_12"/>
    <property type="match status" value="1"/>
</dbReference>
<feature type="domain" description="TRPM SLOG" evidence="5">
    <location>
        <begin position="110"/>
        <end position="163"/>
    </location>
</feature>
<protein>
    <recommendedName>
        <fullName evidence="5">TRPM SLOG domain-containing protein</fullName>
    </recommendedName>
</protein>
<dbReference type="Proteomes" id="UP000663864">
    <property type="component" value="Unassembled WGS sequence"/>
</dbReference>
<dbReference type="SUPFAM" id="SSF56399">
    <property type="entry name" value="ADP-ribosylation"/>
    <property type="match status" value="1"/>
</dbReference>
<comment type="caution">
    <text evidence="6">The sequence shown here is derived from an EMBL/GenBank/DDBJ whole genome shotgun (WGS) entry which is preliminary data.</text>
</comment>
<evidence type="ECO:0000256" key="1">
    <source>
        <dbReference type="ARBA" id="ARBA00022737"/>
    </source>
</evidence>
<dbReference type="InterPro" id="IPR011990">
    <property type="entry name" value="TPR-like_helical_dom_sf"/>
</dbReference>
<gene>
    <name evidence="6" type="ORF">ZHD862_LOCUS34303</name>
</gene>